<comment type="caution">
    <text evidence="2">The sequence shown here is derived from an EMBL/GenBank/DDBJ whole genome shotgun (WGS) entry which is preliminary data.</text>
</comment>
<organism evidence="2">
    <name type="scientific">marine sediment metagenome</name>
    <dbReference type="NCBI Taxonomy" id="412755"/>
    <lineage>
        <taxon>unclassified sequences</taxon>
        <taxon>metagenomes</taxon>
        <taxon>ecological metagenomes</taxon>
    </lineage>
</organism>
<evidence type="ECO:0008006" key="3">
    <source>
        <dbReference type="Google" id="ProtNLM"/>
    </source>
</evidence>
<protein>
    <recommendedName>
        <fullName evidence="3">ISXO2-like transposase domain-containing protein</fullName>
    </recommendedName>
</protein>
<feature type="region of interest" description="Disordered" evidence="1">
    <location>
        <begin position="1"/>
        <end position="22"/>
    </location>
</feature>
<name>X0RVH0_9ZZZZ</name>
<proteinExistence type="predicted"/>
<evidence type="ECO:0000256" key="1">
    <source>
        <dbReference type="SAM" id="MobiDB-lite"/>
    </source>
</evidence>
<sequence>MGKKEKHCDPADPDDAKQGDNWDHVALDPEHRLVVSVVPGKRTVENVEALVQDFKERTEGRPMNLITSDEYKPYRGAILKAYGEEIVPQRTGKPGRPKAPYYEPSPDLRYATVHKTREKGRVVKIELRVVFGTVAAVMAALKLSKVSKKINTAFVERQNGTDRGRNGRKTRKTYCFSKDWDIHDAVTYFTMYTYNFCWPVRTLRQQGPDGQWLRQTPAMAAGLTDHVWALWEWLTFPAVQRE</sequence>
<gene>
    <name evidence="2" type="ORF">S01H1_13054</name>
</gene>
<dbReference type="EMBL" id="BARS01006727">
    <property type="protein sequence ID" value="GAF72798.1"/>
    <property type="molecule type" value="Genomic_DNA"/>
</dbReference>
<evidence type="ECO:0000313" key="2">
    <source>
        <dbReference type="EMBL" id="GAF72798.1"/>
    </source>
</evidence>
<reference evidence="2" key="1">
    <citation type="journal article" date="2014" name="Front. Microbiol.">
        <title>High frequency of phylogenetically diverse reductive dehalogenase-homologous genes in deep subseafloor sedimentary metagenomes.</title>
        <authorList>
            <person name="Kawai M."/>
            <person name="Futagami T."/>
            <person name="Toyoda A."/>
            <person name="Takaki Y."/>
            <person name="Nishi S."/>
            <person name="Hori S."/>
            <person name="Arai W."/>
            <person name="Tsubouchi T."/>
            <person name="Morono Y."/>
            <person name="Uchiyama I."/>
            <person name="Ito T."/>
            <person name="Fujiyama A."/>
            <person name="Inagaki F."/>
            <person name="Takami H."/>
        </authorList>
    </citation>
    <scope>NUCLEOTIDE SEQUENCE</scope>
    <source>
        <strain evidence="2">Expedition CK06-06</strain>
    </source>
</reference>
<dbReference type="AlphaFoldDB" id="X0RVH0"/>
<accession>X0RVH0</accession>